<dbReference type="SMART" id="SM00928">
    <property type="entry name" value="NADH_4Fe-4S"/>
    <property type="match status" value="1"/>
</dbReference>
<dbReference type="InterPro" id="IPR019575">
    <property type="entry name" value="Nuop51_4Fe4S-bd"/>
</dbReference>
<dbReference type="KEGG" id="meiy:MIN45_P2031"/>
<evidence type="ECO:0000256" key="5">
    <source>
        <dbReference type="ARBA" id="ARBA00022485"/>
    </source>
</evidence>
<dbReference type="GO" id="GO:0046872">
    <property type="term" value="F:metal ion binding"/>
    <property type="evidence" value="ECO:0007669"/>
    <property type="project" value="UniProtKB-KW"/>
</dbReference>
<dbReference type="GO" id="GO:0010181">
    <property type="term" value="F:FMN binding"/>
    <property type="evidence" value="ECO:0007669"/>
    <property type="project" value="InterPro"/>
</dbReference>
<dbReference type="Proteomes" id="UP001321450">
    <property type="component" value="Chromosome"/>
</dbReference>
<dbReference type="Pfam" id="PF10589">
    <property type="entry name" value="NADH_4Fe-4S"/>
    <property type="match status" value="1"/>
</dbReference>
<evidence type="ECO:0000256" key="1">
    <source>
        <dbReference type="ARBA" id="ARBA00001917"/>
    </source>
</evidence>
<evidence type="ECO:0000256" key="2">
    <source>
        <dbReference type="ARBA" id="ARBA00001966"/>
    </source>
</evidence>
<dbReference type="EMBL" id="AP024718">
    <property type="protein sequence ID" value="BCX89658.1"/>
    <property type="molecule type" value="Genomic_DNA"/>
</dbReference>
<dbReference type="PANTHER" id="PTHR43578:SF3">
    <property type="entry name" value="NADH-QUINONE OXIDOREDUCTASE SUBUNIT F"/>
    <property type="match status" value="1"/>
</dbReference>
<reference evidence="13" key="1">
    <citation type="journal article" date="2024" name="Int. J. Syst. Evol. Microbiol.">
        <title>Methylomarinovum tepidoasis sp. nov., a moderately thermophilic methanotroph of the family Methylothermaceae isolated from a deep-sea hydrothermal field.</title>
        <authorList>
            <person name="Hirayama H."/>
            <person name="Takaki Y."/>
            <person name="Abe M."/>
            <person name="Miyazaki M."/>
            <person name="Uematsu K."/>
            <person name="Matsui Y."/>
            <person name="Takai K."/>
        </authorList>
    </citation>
    <scope>NUCLEOTIDE SEQUENCE [LARGE SCALE GENOMIC DNA]</scope>
    <source>
        <strain evidence="13">IN45</strain>
    </source>
</reference>
<dbReference type="Gene3D" id="3.10.20.600">
    <property type="match status" value="1"/>
</dbReference>
<dbReference type="SUPFAM" id="SSF142984">
    <property type="entry name" value="Nqo1 middle domain-like"/>
    <property type="match status" value="1"/>
</dbReference>
<dbReference type="GO" id="GO:0051539">
    <property type="term" value="F:4 iron, 4 sulfur cluster binding"/>
    <property type="evidence" value="ECO:0007669"/>
    <property type="project" value="UniProtKB-KW"/>
</dbReference>
<dbReference type="Gene3D" id="1.10.10.1590">
    <property type="entry name" value="NADH-quinone oxidoreductase subunit E"/>
    <property type="match status" value="1"/>
</dbReference>
<evidence type="ECO:0000256" key="9">
    <source>
        <dbReference type="ARBA" id="ARBA00031578"/>
    </source>
</evidence>
<evidence type="ECO:0000256" key="3">
    <source>
        <dbReference type="ARBA" id="ARBA00007523"/>
    </source>
</evidence>
<comment type="cofactor">
    <cofactor evidence="1">
        <name>FMN</name>
        <dbReference type="ChEBI" id="CHEBI:58210"/>
    </cofactor>
</comment>
<dbReference type="Gene3D" id="1.20.1440.230">
    <property type="entry name" value="NADH-ubiquinone oxidoreductase 51kDa subunit, iron-sulphur binding domain"/>
    <property type="match status" value="1"/>
</dbReference>
<dbReference type="FunFam" id="3.40.50.11540:FF:000001">
    <property type="entry name" value="NADH dehydrogenase [ubiquinone] flavoprotein 1, mitochondrial"/>
    <property type="match status" value="1"/>
</dbReference>
<dbReference type="InterPro" id="IPR011538">
    <property type="entry name" value="Nuo51_FMN-bd"/>
</dbReference>
<dbReference type="SUPFAM" id="SSF52833">
    <property type="entry name" value="Thioredoxin-like"/>
    <property type="match status" value="1"/>
</dbReference>
<proteinExistence type="inferred from homology"/>
<dbReference type="Gene3D" id="3.40.30.10">
    <property type="entry name" value="Glutaredoxin"/>
    <property type="match status" value="1"/>
</dbReference>
<dbReference type="InterPro" id="IPR036249">
    <property type="entry name" value="Thioredoxin-like_sf"/>
</dbReference>
<dbReference type="SUPFAM" id="SSF140490">
    <property type="entry name" value="Nqo1C-terminal domain-like"/>
    <property type="match status" value="1"/>
</dbReference>
<protein>
    <recommendedName>
        <fullName evidence="4">NADH-quinone oxidoreductase subunit F</fullName>
    </recommendedName>
    <alternativeName>
        <fullName evidence="9">NADH dehydrogenase I subunit F</fullName>
    </alternativeName>
    <alternativeName>
        <fullName evidence="10">NDH-1 subunit F</fullName>
    </alternativeName>
</protein>
<dbReference type="GO" id="GO:0008137">
    <property type="term" value="F:NADH dehydrogenase (ubiquinone) activity"/>
    <property type="evidence" value="ECO:0007669"/>
    <property type="project" value="InterPro"/>
</dbReference>
<dbReference type="SUPFAM" id="SSF142019">
    <property type="entry name" value="Nqo1 FMN-binding domain-like"/>
    <property type="match status" value="1"/>
</dbReference>
<feature type="domain" description="NADH-ubiquinone oxidoreductase 51kDa subunit iron-sulphur binding" evidence="11">
    <location>
        <begin position="473"/>
        <end position="518"/>
    </location>
</feature>
<dbReference type="PROSITE" id="PS00644">
    <property type="entry name" value="COMPLEX1_51K_1"/>
    <property type="match status" value="1"/>
</dbReference>
<dbReference type="InterPro" id="IPR037207">
    <property type="entry name" value="Nuop51_4Fe4S-bd_sf"/>
</dbReference>
<dbReference type="InterPro" id="IPR041921">
    <property type="entry name" value="NuoE_N"/>
</dbReference>
<keyword evidence="13" id="KW-1185">Reference proteome</keyword>
<evidence type="ECO:0000313" key="13">
    <source>
        <dbReference type="Proteomes" id="UP001321450"/>
    </source>
</evidence>
<dbReference type="InterPro" id="IPR037225">
    <property type="entry name" value="Nuo51_FMN-bd_sf"/>
</dbReference>
<organism evidence="12 13">
    <name type="scientific">Methylomarinovum tepidoasis</name>
    <dbReference type="NCBI Taxonomy" id="2840183"/>
    <lineage>
        <taxon>Bacteria</taxon>
        <taxon>Pseudomonadati</taxon>
        <taxon>Pseudomonadota</taxon>
        <taxon>Gammaproteobacteria</taxon>
        <taxon>Methylococcales</taxon>
        <taxon>Methylothermaceae</taxon>
        <taxon>Methylomarinovum</taxon>
    </lineage>
</organism>
<evidence type="ECO:0000259" key="11">
    <source>
        <dbReference type="SMART" id="SM00928"/>
    </source>
</evidence>
<dbReference type="AlphaFoldDB" id="A0AAU9CTD7"/>
<comment type="similarity">
    <text evidence="3">Belongs to the complex I 51 kDa subunit family.</text>
</comment>
<keyword evidence="12" id="KW-0560">Oxidoreductase</keyword>
<dbReference type="Gene3D" id="3.40.50.11540">
    <property type="entry name" value="NADH-ubiquinone oxidoreductase 51kDa subunit"/>
    <property type="match status" value="1"/>
</dbReference>
<keyword evidence="8" id="KW-0411">Iron-sulfur</keyword>
<evidence type="ECO:0000313" key="12">
    <source>
        <dbReference type="EMBL" id="BCX89658.1"/>
    </source>
</evidence>
<dbReference type="Pfam" id="PF01512">
    <property type="entry name" value="Complex1_51K"/>
    <property type="match status" value="1"/>
</dbReference>
<dbReference type="RefSeq" id="WP_286292067.1">
    <property type="nucleotide sequence ID" value="NZ_AP024718.1"/>
</dbReference>
<gene>
    <name evidence="12" type="ORF">MIN45_P2031</name>
</gene>
<dbReference type="GO" id="GO:0016491">
    <property type="term" value="F:oxidoreductase activity"/>
    <property type="evidence" value="ECO:0007669"/>
    <property type="project" value="UniProtKB-KW"/>
</dbReference>
<dbReference type="PROSITE" id="PS00645">
    <property type="entry name" value="COMPLEX1_51K_2"/>
    <property type="match status" value="1"/>
</dbReference>
<comment type="cofactor">
    <cofactor evidence="2">
        <name>[4Fe-4S] cluster</name>
        <dbReference type="ChEBI" id="CHEBI:49883"/>
    </cofactor>
</comment>
<dbReference type="InterPro" id="IPR001949">
    <property type="entry name" value="NADH-UbQ_OxRdtase_51kDa_CS"/>
</dbReference>
<keyword evidence="7" id="KW-0408">Iron</keyword>
<evidence type="ECO:0000256" key="6">
    <source>
        <dbReference type="ARBA" id="ARBA00022723"/>
    </source>
</evidence>
<evidence type="ECO:0000256" key="8">
    <source>
        <dbReference type="ARBA" id="ARBA00023014"/>
    </source>
</evidence>
<dbReference type="Pfam" id="PF01257">
    <property type="entry name" value="2Fe-2S_thioredx"/>
    <property type="match status" value="1"/>
</dbReference>
<sequence length="590" mass="64405">MDDPVETARQAVADYGTRPQRLLVVLRRIQQVCHHVPRPAQQVVAEAFGLPLAQVEGVIEFYHFLHTRPRGDYEIYFSDCVIDAFQGFEALMQRLCGRLGVGPGQCRADGRVSVDTTACTGLCDQGPALLVNGLPLGRLTPARIDAIAERIEAAVPVAEWPPEWFEVAANFRQPDKVLGSAWQSGAGLRAALRRGAEWLLDELQASGLRGRGGAGFPTALKWKYCRQTPGAHYVVCNADEGEPGTFKDRELLRHHADQLFEGMTLAALVTGARQGFLYLRGEYQWLLPQLEEALRRRRREGLVGRNICALADFHFDIDIVVGAGAYICGEESALLNSIEGVRPHPRNRPPYPVTCGLWGQPTVVNNVESFAAAALVAARGGAWFAEVGTEKSKGTKVLSVSGDCDRPGIYEVPLGITVAEVLDLCGAGDTLGVQVGGPSGTFVHPPEYGRRIAYEDLGTGGSFMVFGTGRDLIDIVHRFARFFAHESCGFCTPCRVGTQLQLRLLEKVRRGWATAGDIQELEQLRAILAASHCGLGHTAANPVQTTLARCPERYRKVLRDLEFSPGFDLDAALEAARQLTGRFGDHLSQE</sequence>
<name>A0AAU9CTD7_9GAMM</name>
<evidence type="ECO:0000256" key="10">
    <source>
        <dbReference type="ARBA" id="ARBA00032787"/>
    </source>
</evidence>
<keyword evidence="6" id="KW-0479">Metal-binding</keyword>
<accession>A0AAU9CTD7</accession>
<dbReference type="PANTHER" id="PTHR43578">
    <property type="entry name" value="NADH-QUINONE OXIDOREDUCTASE SUBUNIT F"/>
    <property type="match status" value="1"/>
</dbReference>
<evidence type="ECO:0000256" key="7">
    <source>
        <dbReference type="ARBA" id="ARBA00023004"/>
    </source>
</evidence>
<evidence type="ECO:0000256" key="4">
    <source>
        <dbReference type="ARBA" id="ARBA00019901"/>
    </source>
</evidence>
<keyword evidence="5" id="KW-0004">4Fe-4S</keyword>